<feature type="compositionally biased region" description="Basic and acidic residues" evidence="2">
    <location>
        <begin position="65"/>
        <end position="84"/>
    </location>
</feature>
<dbReference type="OrthoDB" id="2555519at2759"/>
<sequence length="276" mass="30454">MNGDRLSSTSKTRKPRVKNSAKLTLDTARLSPPPLFRSNTAPGKSGASITNTGARTPRSGNSISSEKEKVRSDDGFQSDSDKDSNQSAHSVHSNLSAYSGMSRTPSIKSDTIVRVRPKSSLGSDLSDKSQLDSLSLAHLAVNRQLQADKQAEEARKNRKIADLEISIRSLTAINAELDATNKKQAAEIIELKRKLRIYNDDSFMSEIYDIDDDISSSLTEASVVHRRRELAEIAKENDIRFRRICHAMDELLRDAQAALDYSTKIVGSRVITDAHL</sequence>
<evidence type="ECO:0000256" key="1">
    <source>
        <dbReference type="SAM" id="Coils"/>
    </source>
</evidence>
<dbReference type="Proteomes" id="UP000789342">
    <property type="component" value="Unassembled WGS sequence"/>
</dbReference>
<keyword evidence="1" id="KW-0175">Coiled coil</keyword>
<feature type="compositionally biased region" description="Polar residues" evidence="2">
    <location>
        <begin position="1"/>
        <end position="10"/>
    </location>
</feature>
<feature type="region of interest" description="Disordered" evidence="2">
    <location>
        <begin position="108"/>
        <end position="127"/>
    </location>
</feature>
<dbReference type="EMBL" id="CAJVPV010015010">
    <property type="protein sequence ID" value="CAG8689362.1"/>
    <property type="molecule type" value="Genomic_DNA"/>
</dbReference>
<feature type="coiled-coil region" evidence="1">
    <location>
        <begin position="142"/>
        <end position="201"/>
    </location>
</feature>
<reference evidence="3" key="1">
    <citation type="submission" date="2021-06" db="EMBL/GenBank/DDBJ databases">
        <authorList>
            <person name="Kallberg Y."/>
            <person name="Tangrot J."/>
            <person name="Rosling A."/>
        </authorList>
    </citation>
    <scope>NUCLEOTIDE SEQUENCE</scope>
    <source>
        <strain evidence="3">CL551</strain>
    </source>
</reference>
<organism evidence="3 4">
    <name type="scientific">Acaulospora morrowiae</name>
    <dbReference type="NCBI Taxonomy" id="94023"/>
    <lineage>
        <taxon>Eukaryota</taxon>
        <taxon>Fungi</taxon>
        <taxon>Fungi incertae sedis</taxon>
        <taxon>Mucoromycota</taxon>
        <taxon>Glomeromycotina</taxon>
        <taxon>Glomeromycetes</taxon>
        <taxon>Diversisporales</taxon>
        <taxon>Acaulosporaceae</taxon>
        <taxon>Acaulospora</taxon>
    </lineage>
</organism>
<evidence type="ECO:0000313" key="3">
    <source>
        <dbReference type="EMBL" id="CAG8689362.1"/>
    </source>
</evidence>
<keyword evidence="4" id="KW-1185">Reference proteome</keyword>
<evidence type="ECO:0000256" key="2">
    <source>
        <dbReference type="SAM" id="MobiDB-lite"/>
    </source>
</evidence>
<feature type="compositionally biased region" description="Polar residues" evidence="2">
    <location>
        <begin position="37"/>
        <end position="64"/>
    </location>
</feature>
<name>A0A9N9ETC5_9GLOM</name>
<proteinExistence type="predicted"/>
<feature type="compositionally biased region" description="Polar residues" evidence="2">
    <location>
        <begin position="85"/>
        <end position="103"/>
    </location>
</feature>
<gene>
    <name evidence="3" type="ORF">AMORRO_LOCUS11574</name>
</gene>
<dbReference type="AlphaFoldDB" id="A0A9N9ETC5"/>
<protein>
    <submittedName>
        <fullName evidence="3">38_t:CDS:1</fullName>
    </submittedName>
</protein>
<feature type="non-terminal residue" evidence="3">
    <location>
        <position position="276"/>
    </location>
</feature>
<evidence type="ECO:0000313" key="4">
    <source>
        <dbReference type="Proteomes" id="UP000789342"/>
    </source>
</evidence>
<accession>A0A9N9ETC5</accession>
<feature type="region of interest" description="Disordered" evidence="2">
    <location>
        <begin position="1"/>
        <end position="103"/>
    </location>
</feature>
<comment type="caution">
    <text evidence="3">The sequence shown here is derived from an EMBL/GenBank/DDBJ whole genome shotgun (WGS) entry which is preliminary data.</text>
</comment>